<name>X0UU49_9ZZZZ</name>
<reference evidence="1" key="1">
    <citation type="journal article" date="2014" name="Front. Microbiol.">
        <title>High frequency of phylogenetically diverse reductive dehalogenase-homologous genes in deep subseafloor sedimentary metagenomes.</title>
        <authorList>
            <person name="Kawai M."/>
            <person name="Futagami T."/>
            <person name="Toyoda A."/>
            <person name="Takaki Y."/>
            <person name="Nishi S."/>
            <person name="Hori S."/>
            <person name="Arai W."/>
            <person name="Tsubouchi T."/>
            <person name="Morono Y."/>
            <person name="Uchiyama I."/>
            <person name="Ito T."/>
            <person name="Fujiyama A."/>
            <person name="Inagaki F."/>
            <person name="Takami H."/>
        </authorList>
    </citation>
    <scope>NUCLEOTIDE SEQUENCE</scope>
    <source>
        <strain evidence="1">Expedition CK06-06</strain>
    </source>
</reference>
<feature type="non-terminal residue" evidence="1">
    <location>
        <position position="44"/>
    </location>
</feature>
<sequence length="44" mass="4951">MKNFRFSVLLVLIPLILVATPAYADTADPDSTPTLVKADWYRNL</sequence>
<dbReference type="EMBL" id="BARS01023240">
    <property type="protein sequence ID" value="GAG09260.1"/>
    <property type="molecule type" value="Genomic_DNA"/>
</dbReference>
<evidence type="ECO:0000313" key="1">
    <source>
        <dbReference type="EMBL" id="GAG09260.1"/>
    </source>
</evidence>
<protein>
    <submittedName>
        <fullName evidence="1">Uncharacterized protein</fullName>
    </submittedName>
</protein>
<dbReference type="AlphaFoldDB" id="X0UU49"/>
<comment type="caution">
    <text evidence="1">The sequence shown here is derived from an EMBL/GenBank/DDBJ whole genome shotgun (WGS) entry which is preliminary data.</text>
</comment>
<gene>
    <name evidence="1" type="ORF">S01H1_37029</name>
</gene>
<proteinExistence type="predicted"/>
<accession>X0UU49</accession>
<organism evidence="1">
    <name type="scientific">marine sediment metagenome</name>
    <dbReference type="NCBI Taxonomy" id="412755"/>
    <lineage>
        <taxon>unclassified sequences</taxon>
        <taxon>metagenomes</taxon>
        <taxon>ecological metagenomes</taxon>
    </lineage>
</organism>